<evidence type="ECO:0000313" key="6">
    <source>
        <dbReference type="Proteomes" id="UP000004947"/>
    </source>
</evidence>
<reference evidence="5 6" key="1">
    <citation type="journal article" date="2010" name="J. Bacteriol.">
        <title>Genome sequence of Lentisphaera araneosa HTCC2155T, the type species of the order Lentisphaerales in the phylum Lentisphaerae.</title>
        <authorList>
            <person name="Thrash J.C."/>
            <person name="Cho J.C."/>
            <person name="Vergin K.L."/>
            <person name="Morris R.M."/>
            <person name="Giovannoni S.J."/>
        </authorList>
    </citation>
    <scope>NUCLEOTIDE SEQUENCE [LARGE SCALE GENOMIC DNA]</scope>
    <source>
        <strain evidence="5 6">HTCC2155</strain>
    </source>
</reference>
<dbReference type="InterPro" id="IPR049492">
    <property type="entry name" value="BD-FAE-like_dom"/>
</dbReference>
<evidence type="ECO:0000256" key="2">
    <source>
        <dbReference type="ARBA" id="ARBA00022801"/>
    </source>
</evidence>
<feature type="chain" id="PRO_5002694344" evidence="3">
    <location>
        <begin position="20"/>
        <end position="288"/>
    </location>
</feature>
<dbReference type="GO" id="GO:0004806">
    <property type="term" value="F:triacylglycerol lipase activity"/>
    <property type="evidence" value="ECO:0007669"/>
    <property type="project" value="TreeGrafter"/>
</dbReference>
<dbReference type="STRING" id="313628.LNTAR_23239"/>
<evidence type="ECO:0000259" key="4">
    <source>
        <dbReference type="Pfam" id="PF20434"/>
    </source>
</evidence>
<evidence type="ECO:0000256" key="1">
    <source>
        <dbReference type="ARBA" id="ARBA00010515"/>
    </source>
</evidence>
<dbReference type="AlphaFoldDB" id="A6DGN9"/>
<dbReference type="Pfam" id="PF20434">
    <property type="entry name" value="BD-FAE"/>
    <property type="match status" value="1"/>
</dbReference>
<dbReference type="eggNOG" id="COG0657">
    <property type="taxonomic scope" value="Bacteria"/>
</dbReference>
<dbReference type="SUPFAM" id="SSF53474">
    <property type="entry name" value="alpha/beta-Hydrolases"/>
    <property type="match status" value="1"/>
</dbReference>
<keyword evidence="6" id="KW-1185">Reference proteome</keyword>
<keyword evidence="2" id="KW-0378">Hydrolase</keyword>
<evidence type="ECO:0000313" key="5">
    <source>
        <dbReference type="EMBL" id="EDM29356.1"/>
    </source>
</evidence>
<proteinExistence type="inferred from homology"/>
<sequence length="288" mass="32530">MFYKIVLFWFLSLNLFSKANIPDPDTYWTYKSVAGKDLKLSVFLPENYEAGKKFPTIAIFHGGSWRVGNPNMHYADCKYWASRGMIAVSVKYRLKDEDKITVPFECMKDAKSAIRYLRKNASQLKVNSEKIVVAGGSAGAQLAASTAMIPKVNDEVYDLAISAKPQAIILYNPWFKCKKEWSPTHNVVADLPPMIIFSGGNDKAIPVQEMVDFHKSMKAQSNKTELYIGQDGKHGFCNGRNPNNPFFYWSIKHADDFLVKAGILSGQATIQYPQRVKAISKERVSYYP</sequence>
<dbReference type="EMBL" id="ABCK01000002">
    <property type="protein sequence ID" value="EDM29356.1"/>
    <property type="molecule type" value="Genomic_DNA"/>
</dbReference>
<protein>
    <submittedName>
        <fullName evidence="5">Probable lipase/esterase</fullName>
    </submittedName>
</protein>
<dbReference type="OrthoDB" id="9777975at2"/>
<dbReference type="InterPro" id="IPR029058">
    <property type="entry name" value="AB_hydrolase_fold"/>
</dbReference>
<evidence type="ECO:0000256" key="3">
    <source>
        <dbReference type="SAM" id="SignalP"/>
    </source>
</evidence>
<feature type="domain" description="BD-FAE-like" evidence="4">
    <location>
        <begin position="42"/>
        <end position="151"/>
    </location>
</feature>
<organism evidence="5 6">
    <name type="scientific">Lentisphaera araneosa HTCC2155</name>
    <dbReference type="NCBI Taxonomy" id="313628"/>
    <lineage>
        <taxon>Bacteria</taxon>
        <taxon>Pseudomonadati</taxon>
        <taxon>Lentisphaerota</taxon>
        <taxon>Lentisphaeria</taxon>
        <taxon>Lentisphaerales</taxon>
        <taxon>Lentisphaeraceae</taxon>
        <taxon>Lentisphaera</taxon>
    </lineage>
</organism>
<keyword evidence="3" id="KW-0732">Signal</keyword>
<dbReference type="InterPro" id="IPR050300">
    <property type="entry name" value="GDXG_lipolytic_enzyme"/>
</dbReference>
<dbReference type="ESTHER" id="9bact-a6dgn9">
    <property type="family name" value="BD-FAE"/>
</dbReference>
<comment type="caution">
    <text evidence="5">The sequence shown here is derived from an EMBL/GenBank/DDBJ whole genome shotgun (WGS) entry which is preliminary data.</text>
</comment>
<name>A6DGN9_9BACT</name>
<accession>A6DGN9</accession>
<dbReference type="PANTHER" id="PTHR48081:SF30">
    <property type="entry name" value="ACETYL-HYDROLASE LIPR-RELATED"/>
    <property type="match status" value="1"/>
</dbReference>
<gene>
    <name evidence="5" type="ORF">LNTAR_23239</name>
</gene>
<dbReference type="Gene3D" id="3.40.50.1820">
    <property type="entry name" value="alpha/beta hydrolase"/>
    <property type="match status" value="1"/>
</dbReference>
<feature type="signal peptide" evidence="3">
    <location>
        <begin position="1"/>
        <end position="19"/>
    </location>
</feature>
<dbReference type="RefSeq" id="WP_007277076.1">
    <property type="nucleotide sequence ID" value="NZ_ABCK01000002.1"/>
</dbReference>
<dbReference type="PANTHER" id="PTHR48081">
    <property type="entry name" value="AB HYDROLASE SUPERFAMILY PROTEIN C4A8.06C"/>
    <property type="match status" value="1"/>
</dbReference>
<comment type="similarity">
    <text evidence="1">Belongs to the 'GDXG' lipolytic enzyme family.</text>
</comment>
<dbReference type="Proteomes" id="UP000004947">
    <property type="component" value="Unassembled WGS sequence"/>
</dbReference>